<keyword evidence="1" id="KW-0732">Signal</keyword>
<organism evidence="2 3">
    <name type="scientific">Trichogramma kaykai</name>
    <dbReference type="NCBI Taxonomy" id="54128"/>
    <lineage>
        <taxon>Eukaryota</taxon>
        <taxon>Metazoa</taxon>
        <taxon>Ecdysozoa</taxon>
        <taxon>Arthropoda</taxon>
        <taxon>Hexapoda</taxon>
        <taxon>Insecta</taxon>
        <taxon>Pterygota</taxon>
        <taxon>Neoptera</taxon>
        <taxon>Endopterygota</taxon>
        <taxon>Hymenoptera</taxon>
        <taxon>Apocrita</taxon>
        <taxon>Proctotrupomorpha</taxon>
        <taxon>Chalcidoidea</taxon>
        <taxon>Trichogrammatidae</taxon>
        <taxon>Trichogramma</taxon>
    </lineage>
</organism>
<evidence type="ECO:0000313" key="3">
    <source>
        <dbReference type="Proteomes" id="UP001627154"/>
    </source>
</evidence>
<keyword evidence="3" id="KW-1185">Reference proteome</keyword>
<dbReference type="EMBL" id="JBJJXI010000128">
    <property type="protein sequence ID" value="KAL3388791.1"/>
    <property type="molecule type" value="Genomic_DNA"/>
</dbReference>
<name>A0ABD2W7E7_9HYME</name>
<dbReference type="AlphaFoldDB" id="A0ABD2W7E7"/>
<sequence length="103" mass="11652">MNFHSIPTVLLLSLILVSSIDNSLQQDLSAFHEEFAERRDANIRQLIEKEKLTCDNVEAFCYQGHTEAELESEKVARLICTGVLKTYVCPEVAKAIENAEKKI</sequence>
<feature type="chain" id="PRO_5044838867" evidence="1">
    <location>
        <begin position="20"/>
        <end position="103"/>
    </location>
</feature>
<protein>
    <submittedName>
        <fullName evidence="2">Uncharacterized protein</fullName>
    </submittedName>
</protein>
<evidence type="ECO:0000313" key="2">
    <source>
        <dbReference type="EMBL" id="KAL3388791.1"/>
    </source>
</evidence>
<feature type="signal peptide" evidence="1">
    <location>
        <begin position="1"/>
        <end position="19"/>
    </location>
</feature>
<gene>
    <name evidence="2" type="ORF">TKK_016213</name>
</gene>
<proteinExistence type="predicted"/>
<comment type="caution">
    <text evidence="2">The sequence shown here is derived from an EMBL/GenBank/DDBJ whole genome shotgun (WGS) entry which is preliminary data.</text>
</comment>
<accession>A0ABD2W7E7</accession>
<reference evidence="2 3" key="1">
    <citation type="journal article" date="2024" name="bioRxiv">
        <title>A reference genome for Trichogramma kaykai: A tiny desert-dwelling parasitoid wasp with competing sex-ratio distorters.</title>
        <authorList>
            <person name="Culotta J."/>
            <person name="Lindsey A.R."/>
        </authorList>
    </citation>
    <scope>NUCLEOTIDE SEQUENCE [LARGE SCALE GENOMIC DNA]</scope>
    <source>
        <strain evidence="2 3">KSX58</strain>
    </source>
</reference>
<evidence type="ECO:0000256" key="1">
    <source>
        <dbReference type="SAM" id="SignalP"/>
    </source>
</evidence>
<dbReference type="Proteomes" id="UP001627154">
    <property type="component" value="Unassembled WGS sequence"/>
</dbReference>